<sequence length="408" mass="44385">KMKPATKSPNGHGSHYKEVRFSPTATPVRRAQSVSTSNPASNPDYIRALGASFVEHSRSLLDRQRMNFETERALFAEERELWEKERTLLRLRIVELEESLLERGDSHDPASNTLSPPRLSSFPPRPLDAPLSDSSLSHPQVWEGSSPALRPTRVFNDVEKSDTLSPGQVPSPTQQGENHPALSLDAALSPRSRAADSVPVPIEKLDSKLDGITLRSSALPPEIVARVMTPPSSSPPDISSAPTSHRPALEHKATLKLKLSELGPLDWRLTRDAGHTPMAVIDPLDPATATDQTSPGALDEEDPIAPVGTEAHQPVENSDSYFPDPPDDPALKGPLSLLNDEKHDSGFLQELDQKLLNQAKQALSVTTAVPEDDHKEGTEPPSQGEPELKFKNTTNFGTAFGISNYNGI</sequence>
<evidence type="ECO:0000313" key="3">
    <source>
        <dbReference type="Proteomes" id="UP000184383"/>
    </source>
</evidence>
<dbReference type="EMBL" id="KV878209">
    <property type="protein sequence ID" value="OJJ41574.1"/>
    <property type="molecule type" value="Genomic_DNA"/>
</dbReference>
<dbReference type="Proteomes" id="UP000184383">
    <property type="component" value="Unassembled WGS sequence"/>
</dbReference>
<dbReference type="RefSeq" id="XP_040695250.1">
    <property type="nucleotide sequence ID" value="XM_040827392.1"/>
</dbReference>
<gene>
    <name evidence="2" type="ORF">ASPWEDRAFT_101496</name>
</gene>
<feature type="region of interest" description="Disordered" evidence="1">
    <location>
        <begin position="160"/>
        <end position="179"/>
    </location>
</feature>
<feature type="region of interest" description="Disordered" evidence="1">
    <location>
        <begin position="278"/>
        <end position="344"/>
    </location>
</feature>
<protein>
    <submittedName>
        <fullName evidence="2">Uncharacterized protein</fullName>
    </submittedName>
</protein>
<feature type="region of interest" description="Disordered" evidence="1">
    <location>
        <begin position="1"/>
        <end position="44"/>
    </location>
</feature>
<name>A0A1L9S346_ASPWE</name>
<dbReference type="OrthoDB" id="5427699at2759"/>
<evidence type="ECO:0000313" key="2">
    <source>
        <dbReference type="EMBL" id="OJJ41574.1"/>
    </source>
</evidence>
<feature type="non-terminal residue" evidence="2">
    <location>
        <position position="1"/>
    </location>
</feature>
<organism evidence="2 3">
    <name type="scientific">Aspergillus wentii DTO 134E9</name>
    <dbReference type="NCBI Taxonomy" id="1073089"/>
    <lineage>
        <taxon>Eukaryota</taxon>
        <taxon>Fungi</taxon>
        <taxon>Dikarya</taxon>
        <taxon>Ascomycota</taxon>
        <taxon>Pezizomycotina</taxon>
        <taxon>Eurotiomycetes</taxon>
        <taxon>Eurotiomycetidae</taxon>
        <taxon>Eurotiales</taxon>
        <taxon>Aspergillaceae</taxon>
        <taxon>Aspergillus</taxon>
        <taxon>Aspergillus subgen. Cremei</taxon>
    </lineage>
</organism>
<proteinExistence type="predicted"/>
<feature type="compositionally biased region" description="Polar residues" evidence="1">
    <location>
        <begin position="163"/>
        <end position="177"/>
    </location>
</feature>
<evidence type="ECO:0000256" key="1">
    <source>
        <dbReference type="SAM" id="MobiDB-lite"/>
    </source>
</evidence>
<dbReference type="STRING" id="1073089.A0A1L9S346"/>
<feature type="region of interest" description="Disordered" evidence="1">
    <location>
        <begin position="102"/>
        <end position="152"/>
    </location>
</feature>
<feature type="compositionally biased region" description="Polar residues" evidence="1">
    <location>
        <begin position="32"/>
        <end position="41"/>
    </location>
</feature>
<dbReference type="VEuPathDB" id="FungiDB:ASPWEDRAFT_101496"/>
<feature type="region of interest" description="Disordered" evidence="1">
    <location>
        <begin position="362"/>
        <end position="408"/>
    </location>
</feature>
<feature type="compositionally biased region" description="Polar residues" evidence="1">
    <location>
        <begin position="391"/>
        <end position="408"/>
    </location>
</feature>
<accession>A0A1L9S346</accession>
<dbReference type="GeneID" id="63743240"/>
<feature type="compositionally biased region" description="Low complexity" evidence="1">
    <location>
        <begin position="114"/>
        <end position="137"/>
    </location>
</feature>
<keyword evidence="3" id="KW-1185">Reference proteome</keyword>
<reference evidence="3" key="1">
    <citation type="journal article" date="2017" name="Genome Biol.">
        <title>Comparative genomics reveals high biological diversity and specific adaptations in the industrially and medically important fungal genus Aspergillus.</title>
        <authorList>
            <person name="de Vries R.P."/>
            <person name="Riley R."/>
            <person name="Wiebenga A."/>
            <person name="Aguilar-Osorio G."/>
            <person name="Amillis S."/>
            <person name="Uchima C.A."/>
            <person name="Anderluh G."/>
            <person name="Asadollahi M."/>
            <person name="Askin M."/>
            <person name="Barry K."/>
            <person name="Battaglia E."/>
            <person name="Bayram O."/>
            <person name="Benocci T."/>
            <person name="Braus-Stromeyer S.A."/>
            <person name="Caldana C."/>
            <person name="Canovas D."/>
            <person name="Cerqueira G.C."/>
            <person name="Chen F."/>
            <person name="Chen W."/>
            <person name="Choi C."/>
            <person name="Clum A."/>
            <person name="Dos Santos R.A."/>
            <person name="Damasio A.R."/>
            <person name="Diallinas G."/>
            <person name="Emri T."/>
            <person name="Fekete E."/>
            <person name="Flipphi M."/>
            <person name="Freyberg S."/>
            <person name="Gallo A."/>
            <person name="Gournas C."/>
            <person name="Habgood R."/>
            <person name="Hainaut M."/>
            <person name="Harispe M.L."/>
            <person name="Henrissat B."/>
            <person name="Hilden K.S."/>
            <person name="Hope R."/>
            <person name="Hossain A."/>
            <person name="Karabika E."/>
            <person name="Karaffa L."/>
            <person name="Karanyi Z."/>
            <person name="Krasevec N."/>
            <person name="Kuo A."/>
            <person name="Kusch H."/>
            <person name="LaButti K."/>
            <person name="Lagendijk E.L."/>
            <person name="Lapidus A."/>
            <person name="Levasseur A."/>
            <person name="Lindquist E."/>
            <person name="Lipzen A."/>
            <person name="Logrieco A.F."/>
            <person name="MacCabe A."/>
            <person name="Maekelae M.R."/>
            <person name="Malavazi I."/>
            <person name="Melin P."/>
            <person name="Meyer V."/>
            <person name="Mielnichuk N."/>
            <person name="Miskei M."/>
            <person name="Molnar A.P."/>
            <person name="Mule G."/>
            <person name="Ngan C.Y."/>
            <person name="Orejas M."/>
            <person name="Orosz E."/>
            <person name="Ouedraogo J.P."/>
            <person name="Overkamp K.M."/>
            <person name="Park H.-S."/>
            <person name="Perrone G."/>
            <person name="Piumi F."/>
            <person name="Punt P.J."/>
            <person name="Ram A.F."/>
            <person name="Ramon A."/>
            <person name="Rauscher S."/>
            <person name="Record E."/>
            <person name="Riano-Pachon D.M."/>
            <person name="Robert V."/>
            <person name="Roehrig J."/>
            <person name="Ruller R."/>
            <person name="Salamov A."/>
            <person name="Salih N.S."/>
            <person name="Samson R.A."/>
            <person name="Sandor E."/>
            <person name="Sanguinetti M."/>
            <person name="Schuetze T."/>
            <person name="Sepcic K."/>
            <person name="Shelest E."/>
            <person name="Sherlock G."/>
            <person name="Sophianopoulou V."/>
            <person name="Squina F.M."/>
            <person name="Sun H."/>
            <person name="Susca A."/>
            <person name="Todd R.B."/>
            <person name="Tsang A."/>
            <person name="Unkles S.E."/>
            <person name="van de Wiele N."/>
            <person name="van Rossen-Uffink D."/>
            <person name="Oliveira J.V."/>
            <person name="Vesth T.C."/>
            <person name="Visser J."/>
            <person name="Yu J.-H."/>
            <person name="Zhou M."/>
            <person name="Andersen M.R."/>
            <person name="Archer D.B."/>
            <person name="Baker S.E."/>
            <person name="Benoit I."/>
            <person name="Brakhage A.A."/>
            <person name="Braus G.H."/>
            <person name="Fischer R."/>
            <person name="Frisvad J.C."/>
            <person name="Goldman G.H."/>
            <person name="Houbraken J."/>
            <person name="Oakley B."/>
            <person name="Pocsi I."/>
            <person name="Scazzocchio C."/>
            <person name="Seiboth B."/>
            <person name="vanKuyk P.A."/>
            <person name="Wortman J."/>
            <person name="Dyer P.S."/>
            <person name="Grigoriev I.V."/>
        </authorList>
    </citation>
    <scope>NUCLEOTIDE SEQUENCE [LARGE SCALE GENOMIC DNA]</scope>
    <source>
        <strain evidence="3">DTO 134E9</strain>
    </source>
</reference>
<dbReference type="AlphaFoldDB" id="A0A1L9S346"/>